<dbReference type="AlphaFoldDB" id="A0A2P2PFM5"/>
<accession>A0A2P2PFM5</accession>
<organism evidence="1">
    <name type="scientific">Rhizophora mucronata</name>
    <name type="common">Asiatic mangrove</name>
    <dbReference type="NCBI Taxonomy" id="61149"/>
    <lineage>
        <taxon>Eukaryota</taxon>
        <taxon>Viridiplantae</taxon>
        <taxon>Streptophyta</taxon>
        <taxon>Embryophyta</taxon>
        <taxon>Tracheophyta</taxon>
        <taxon>Spermatophyta</taxon>
        <taxon>Magnoliopsida</taxon>
        <taxon>eudicotyledons</taxon>
        <taxon>Gunneridae</taxon>
        <taxon>Pentapetalae</taxon>
        <taxon>rosids</taxon>
        <taxon>fabids</taxon>
        <taxon>Malpighiales</taxon>
        <taxon>Rhizophoraceae</taxon>
        <taxon>Rhizophora</taxon>
    </lineage>
</organism>
<evidence type="ECO:0000313" key="1">
    <source>
        <dbReference type="EMBL" id="MBX53491.1"/>
    </source>
</evidence>
<sequence length="19" mass="2158">MKGTEQAFQRLCTIFITAV</sequence>
<reference evidence="1" key="1">
    <citation type="submission" date="2018-02" db="EMBL/GenBank/DDBJ databases">
        <title>Rhizophora mucronata_Transcriptome.</title>
        <authorList>
            <person name="Meera S.P."/>
            <person name="Sreeshan A."/>
            <person name="Augustine A."/>
        </authorList>
    </citation>
    <scope>NUCLEOTIDE SEQUENCE</scope>
    <source>
        <tissue evidence="1">Leaf</tissue>
    </source>
</reference>
<proteinExistence type="predicted"/>
<name>A0A2P2PFM5_RHIMU</name>
<dbReference type="EMBL" id="GGEC01073007">
    <property type="protein sequence ID" value="MBX53491.1"/>
    <property type="molecule type" value="Transcribed_RNA"/>
</dbReference>
<protein>
    <submittedName>
        <fullName evidence="1">Uncharacterized protein</fullName>
    </submittedName>
</protein>